<protein>
    <recommendedName>
        <fullName evidence="3">DUF5062 domain-containing protein</fullName>
    </recommendedName>
</protein>
<dbReference type="Pfam" id="PF16691">
    <property type="entry name" value="DUF5062"/>
    <property type="match status" value="1"/>
</dbReference>
<evidence type="ECO:0000313" key="2">
    <source>
        <dbReference type="Proteomes" id="UP000002171"/>
    </source>
</evidence>
<dbReference type="Proteomes" id="UP000002171">
    <property type="component" value="Unassembled WGS sequence"/>
</dbReference>
<keyword evidence="2" id="KW-1185">Reference proteome</keyword>
<dbReference type="AlphaFoldDB" id="A0A7U8C2L7"/>
<evidence type="ECO:0008006" key="3">
    <source>
        <dbReference type="Google" id="ProtNLM"/>
    </source>
</evidence>
<dbReference type="EMBL" id="AAOW01000025">
    <property type="protein sequence ID" value="EAR60059.1"/>
    <property type="molecule type" value="Genomic_DNA"/>
</dbReference>
<name>A0A7U8C2L7_NEPCE</name>
<evidence type="ECO:0000313" key="1">
    <source>
        <dbReference type="EMBL" id="EAR60059.1"/>
    </source>
</evidence>
<dbReference type="Gene3D" id="1.20.120.1930">
    <property type="entry name" value="Uncharacterised protein PF16691, DUF5062"/>
    <property type="match status" value="1"/>
</dbReference>
<dbReference type="InterPro" id="IPR038316">
    <property type="entry name" value="DUF5062_sf"/>
</dbReference>
<dbReference type="RefSeq" id="WP_007023016.1">
    <property type="nucleotide sequence ID" value="NZ_CH724128.1"/>
</dbReference>
<organism evidence="1 2">
    <name type="scientific">Neptuniibacter caesariensis</name>
    <dbReference type="NCBI Taxonomy" id="207954"/>
    <lineage>
        <taxon>Bacteria</taxon>
        <taxon>Pseudomonadati</taxon>
        <taxon>Pseudomonadota</taxon>
        <taxon>Gammaproteobacteria</taxon>
        <taxon>Oceanospirillales</taxon>
        <taxon>Oceanospirillaceae</taxon>
        <taxon>Neptuniibacter</taxon>
    </lineage>
</organism>
<accession>A0A7U8C2L7</accession>
<gene>
    <name evidence="1" type="ORF">MED92_00815</name>
</gene>
<reference evidence="1 2" key="1">
    <citation type="submission" date="2006-02" db="EMBL/GenBank/DDBJ databases">
        <authorList>
            <person name="Pinhassi J."/>
            <person name="Pedros-Alio C."/>
            <person name="Ferriera S."/>
            <person name="Johnson J."/>
            <person name="Kravitz S."/>
            <person name="Halpern A."/>
            <person name="Remington K."/>
            <person name="Beeson K."/>
            <person name="Tran B."/>
            <person name="Rogers Y.-H."/>
            <person name="Friedman R."/>
            <person name="Venter J.C."/>
        </authorList>
    </citation>
    <scope>NUCLEOTIDE SEQUENCE [LARGE SCALE GENOMIC DNA]</scope>
    <source>
        <strain evidence="1 2">MED92</strain>
    </source>
</reference>
<proteinExistence type="predicted"/>
<dbReference type="InterPro" id="IPR032036">
    <property type="entry name" value="DUF5062"/>
</dbReference>
<dbReference type="OrthoDB" id="8547747at2"/>
<comment type="caution">
    <text evidence="1">The sequence shown here is derived from an EMBL/GenBank/DDBJ whole genome shotgun (WGS) entry which is preliminary data.</text>
</comment>
<sequence length="87" mass="9879">MKKHKHEAELVKEALKIGAIYFEKRGAGKFEATDSASNKITAVYRLLVKDGLIQALAKDQENELNMRHKLALWIERQLPDGHPLKGK</sequence>